<feature type="transmembrane region" description="Helical" evidence="1">
    <location>
        <begin position="34"/>
        <end position="54"/>
    </location>
</feature>
<feature type="transmembrane region" description="Helical" evidence="1">
    <location>
        <begin position="133"/>
        <end position="151"/>
    </location>
</feature>
<evidence type="ECO:0000313" key="2">
    <source>
        <dbReference type="EMBL" id="MPR36831.1"/>
    </source>
</evidence>
<feature type="transmembrane region" description="Helical" evidence="1">
    <location>
        <begin position="104"/>
        <end position="121"/>
    </location>
</feature>
<keyword evidence="1" id="KW-1133">Transmembrane helix</keyword>
<proteinExistence type="predicted"/>
<evidence type="ECO:0000256" key="1">
    <source>
        <dbReference type="SAM" id="Phobius"/>
    </source>
</evidence>
<evidence type="ECO:0008006" key="4">
    <source>
        <dbReference type="Google" id="ProtNLM"/>
    </source>
</evidence>
<dbReference type="Proteomes" id="UP000479293">
    <property type="component" value="Unassembled WGS sequence"/>
</dbReference>
<organism evidence="2 3">
    <name type="scientific">Salmonirosea aquatica</name>
    <dbReference type="NCBI Taxonomy" id="2654236"/>
    <lineage>
        <taxon>Bacteria</taxon>
        <taxon>Pseudomonadati</taxon>
        <taxon>Bacteroidota</taxon>
        <taxon>Cytophagia</taxon>
        <taxon>Cytophagales</taxon>
        <taxon>Spirosomataceae</taxon>
        <taxon>Salmonirosea</taxon>
    </lineage>
</organism>
<dbReference type="EMBL" id="WHLY01000002">
    <property type="protein sequence ID" value="MPR36831.1"/>
    <property type="molecule type" value="Genomic_DNA"/>
</dbReference>
<name>A0A7C9FQD4_9BACT</name>
<comment type="caution">
    <text evidence="2">The sequence shown here is derived from an EMBL/GenBank/DDBJ whole genome shotgun (WGS) entry which is preliminary data.</text>
</comment>
<dbReference type="AlphaFoldDB" id="A0A7C9FQD4"/>
<gene>
    <name evidence="2" type="ORF">GBK04_26745</name>
</gene>
<keyword evidence="1" id="KW-0812">Transmembrane</keyword>
<protein>
    <recommendedName>
        <fullName evidence="4">DUF998 domain-containing protein</fullName>
    </recommendedName>
</protein>
<accession>A0A7C9FQD4</accession>
<keyword evidence="1" id="KW-0472">Membrane</keyword>
<keyword evidence="3" id="KW-1185">Reference proteome</keyword>
<evidence type="ECO:0000313" key="3">
    <source>
        <dbReference type="Proteomes" id="UP000479293"/>
    </source>
</evidence>
<reference evidence="2 3" key="1">
    <citation type="submission" date="2019-10" db="EMBL/GenBank/DDBJ databases">
        <title>Draft Genome Sequence of Cytophagaceae sp. SJW1-29.</title>
        <authorList>
            <person name="Choi A."/>
        </authorList>
    </citation>
    <scope>NUCLEOTIDE SEQUENCE [LARGE SCALE GENOMIC DNA]</scope>
    <source>
        <strain evidence="2 3">SJW1-29</strain>
    </source>
</reference>
<feature type="transmembrane region" description="Helical" evidence="1">
    <location>
        <begin position="66"/>
        <end position="84"/>
    </location>
</feature>
<sequence length="186" mass="20352">MNNKILGTLALLGAPFLCLNTYLNVSASGGYTTTPLSGFFDLLYVTGWLCSIIGLKQIGAAGTDRLGRIILPTILVTLVLANIYNFYEIILPDHGTLLYHALDLFWPLSNLVMIGVGIAVIRAKRLQGWKRYVPLACGLWLPFTMLVWSNVPLGFHLTNVHTALAWTLLALVVLTSNKSDSILPTP</sequence>
<dbReference type="RefSeq" id="WP_152765075.1">
    <property type="nucleotide sequence ID" value="NZ_WHLY01000002.1"/>
</dbReference>